<accession>A0ABS2ZC44</accession>
<keyword evidence="1" id="KW-0812">Transmembrane</keyword>
<evidence type="ECO:0000313" key="3">
    <source>
        <dbReference type="Proteomes" id="UP001319060"/>
    </source>
</evidence>
<feature type="transmembrane region" description="Helical" evidence="1">
    <location>
        <begin position="5"/>
        <end position="24"/>
    </location>
</feature>
<keyword evidence="3" id="KW-1185">Reference proteome</keyword>
<evidence type="ECO:0000313" key="2">
    <source>
        <dbReference type="EMBL" id="MBN3544196.1"/>
    </source>
</evidence>
<name>A0ABS2ZC44_9BACL</name>
<dbReference type="EMBL" id="JAFHKS010000040">
    <property type="protein sequence ID" value="MBN3544196.1"/>
    <property type="molecule type" value="Genomic_DNA"/>
</dbReference>
<keyword evidence="1" id="KW-1133">Transmembrane helix</keyword>
<dbReference type="Proteomes" id="UP001319060">
    <property type="component" value="Unassembled WGS sequence"/>
</dbReference>
<sequence>MLTTLIKAGIIAHFGSSLIAGIVYAFTGDIYRLTANILIALGCSWLYEQKLRDI</sequence>
<evidence type="ECO:0000256" key="1">
    <source>
        <dbReference type="SAM" id="Phobius"/>
    </source>
</evidence>
<evidence type="ECO:0008006" key="4">
    <source>
        <dbReference type="Google" id="ProtNLM"/>
    </source>
</evidence>
<dbReference type="RefSeq" id="WP_188404351.1">
    <property type="nucleotide sequence ID" value="NZ_BMCE01000004.1"/>
</dbReference>
<gene>
    <name evidence="2" type="ORF">JYA64_02680</name>
</gene>
<proteinExistence type="predicted"/>
<protein>
    <recommendedName>
        <fullName evidence="4">DUF2061 domain-containing protein</fullName>
    </recommendedName>
</protein>
<organism evidence="2 3">
    <name type="scientific">Fictibacillus barbaricus</name>
    <dbReference type="NCBI Taxonomy" id="182136"/>
    <lineage>
        <taxon>Bacteria</taxon>
        <taxon>Bacillati</taxon>
        <taxon>Bacillota</taxon>
        <taxon>Bacilli</taxon>
        <taxon>Bacillales</taxon>
        <taxon>Fictibacillaceae</taxon>
        <taxon>Fictibacillus</taxon>
    </lineage>
</organism>
<comment type="caution">
    <text evidence="2">The sequence shown here is derived from an EMBL/GenBank/DDBJ whole genome shotgun (WGS) entry which is preliminary data.</text>
</comment>
<reference evidence="2 3" key="1">
    <citation type="submission" date="2021-01" db="EMBL/GenBank/DDBJ databases">
        <title>Genome Sequencing of Type Strains.</title>
        <authorList>
            <person name="Lemaire J.F."/>
            <person name="Inderbitzin P."/>
            <person name="Collins S.B."/>
            <person name="Wespe N."/>
            <person name="Knight-Connoni V."/>
        </authorList>
    </citation>
    <scope>NUCLEOTIDE SEQUENCE [LARGE SCALE GENOMIC DNA]</scope>
    <source>
        <strain evidence="2 3">DSM 14730</strain>
    </source>
</reference>
<keyword evidence="1" id="KW-0472">Membrane</keyword>